<dbReference type="PROSITE" id="PS00670">
    <property type="entry name" value="D_2_HYDROXYACID_DH_2"/>
    <property type="match status" value="1"/>
</dbReference>
<dbReference type="GO" id="GO:0051287">
    <property type="term" value="F:NAD binding"/>
    <property type="evidence" value="ECO:0007669"/>
    <property type="project" value="InterPro"/>
</dbReference>
<dbReference type="InterPro" id="IPR006140">
    <property type="entry name" value="D-isomer_DH_NAD-bd"/>
</dbReference>
<evidence type="ECO:0000256" key="3">
    <source>
        <dbReference type="ARBA" id="ARBA00023027"/>
    </source>
</evidence>
<sequence>MKVAVFSTKPYDEAHLRSFNADPGHELTFFEPRLNARTAPLAAGHEVVCCFVNDILDADTLRILAQEGVRLVAMRCAGFNNVDLGTAAEVGIEIVRVPEYSPHAVAEHAVALILDLNRNIHRAYNRVREHDYSLNGLLGFDLHGKTVGVVGTGKIGATFARLMIGFGCRVLAYDPRINPEIEAMGGHYVELEALWAEADVISLHCPLMESTHHIVDAQAISKMKRGVMLINTSRGALVDTRAVIEGLKQGEIGYLGLDVYEEEADLFFEDFSNQVLQDDVFARLLTFPNVIITGHQAFFTREALDAIARVTLANISAFERDDAAGRYTVTL</sequence>
<dbReference type="InterPro" id="IPR036291">
    <property type="entry name" value="NAD(P)-bd_dom_sf"/>
</dbReference>
<dbReference type="Pfam" id="PF00389">
    <property type="entry name" value="2-Hacid_dh"/>
    <property type="match status" value="1"/>
</dbReference>
<evidence type="ECO:0000313" key="8">
    <source>
        <dbReference type="Proteomes" id="UP000297475"/>
    </source>
</evidence>
<dbReference type="Pfam" id="PF02826">
    <property type="entry name" value="2-Hacid_dh_C"/>
    <property type="match status" value="1"/>
</dbReference>
<dbReference type="PROSITE" id="PS00065">
    <property type="entry name" value="D_2_HYDROXYACID_DH_1"/>
    <property type="match status" value="1"/>
</dbReference>
<proteinExistence type="inferred from homology"/>
<dbReference type="Proteomes" id="UP000297475">
    <property type="component" value="Unassembled WGS sequence"/>
</dbReference>
<dbReference type="EMBL" id="SRMF01000001">
    <property type="protein sequence ID" value="TGG96014.1"/>
    <property type="molecule type" value="Genomic_DNA"/>
</dbReference>
<dbReference type="Gene3D" id="3.40.50.720">
    <property type="entry name" value="NAD(P)-binding Rossmann-like Domain"/>
    <property type="match status" value="2"/>
</dbReference>
<evidence type="ECO:0000313" key="7">
    <source>
        <dbReference type="EMBL" id="TGG96014.1"/>
    </source>
</evidence>
<dbReference type="SUPFAM" id="SSF52283">
    <property type="entry name" value="Formate/glycerate dehydrogenase catalytic domain-like"/>
    <property type="match status" value="1"/>
</dbReference>
<feature type="domain" description="D-isomer specific 2-hydroxyacid dehydrogenase NAD-binding" evidence="6">
    <location>
        <begin position="110"/>
        <end position="297"/>
    </location>
</feature>
<name>A0A4Z0WDV6_9GAMM</name>
<evidence type="ECO:0000259" key="5">
    <source>
        <dbReference type="Pfam" id="PF00389"/>
    </source>
</evidence>
<organism evidence="7 8">
    <name type="scientific">Natronospirillum operosum</name>
    <dbReference type="NCBI Taxonomy" id="2759953"/>
    <lineage>
        <taxon>Bacteria</taxon>
        <taxon>Pseudomonadati</taxon>
        <taxon>Pseudomonadota</taxon>
        <taxon>Gammaproteobacteria</taxon>
        <taxon>Oceanospirillales</taxon>
        <taxon>Natronospirillaceae</taxon>
        <taxon>Natronospirillum</taxon>
    </lineage>
</organism>
<dbReference type="OrthoDB" id="9805416at2"/>
<evidence type="ECO:0000256" key="2">
    <source>
        <dbReference type="ARBA" id="ARBA00023002"/>
    </source>
</evidence>
<dbReference type="CDD" id="cd12183">
    <property type="entry name" value="LDH_like_2"/>
    <property type="match status" value="1"/>
</dbReference>
<dbReference type="RefSeq" id="WP_135482146.1">
    <property type="nucleotide sequence ID" value="NZ_SRMF01000001.1"/>
</dbReference>
<keyword evidence="3" id="KW-0520">NAD</keyword>
<gene>
    <name evidence="7" type="ORF">E4656_06350</name>
</gene>
<dbReference type="AlphaFoldDB" id="A0A4Z0WDV6"/>
<dbReference type="GO" id="GO:0016616">
    <property type="term" value="F:oxidoreductase activity, acting on the CH-OH group of donors, NAD or NADP as acceptor"/>
    <property type="evidence" value="ECO:0007669"/>
    <property type="project" value="InterPro"/>
</dbReference>
<dbReference type="InterPro" id="IPR029752">
    <property type="entry name" value="D-isomer_DH_CS1"/>
</dbReference>
<dbReference type="SUPFAM" id="SSF51735">
    <property type="entry name" value="NAD(P)-binding Rossmann-fold domains"/>
    <property type="match status" value="1"/>
</dbReference>
<evidence type="ECO:0000259" key="6">
    <source>
        <dbReference type="Pfam" id="PF02826"/>
    </source>
</evidence>
<comment type="caution">
    <text evidence="7">The sequence shown here is derived from an EMBL/GenBank/DDBJ whole genome shotgun (WGS) entry which is preliminary data.</text>
</comment>
<protein>
    <submittedName>
        <fullName evidence="7">2-hydroxyacid dehydrogenase</fullName>
    </submittedName>
</protein>
<evidence type="ECO:0000256" key="1">
    <source>
        <dbReference type="ARBA" id="ARBA00005854"/>
    </source>
</evidence>
<feature type="domain" description="D-isomer specific 2-hydroxyacid dehydrogenase catalytic" evidence="5">
    <location>
        <begin position="4"/>
        <end position="321"/>
    </location>
</feature>
<keyword evidence="2 4" id="KW-0560">Oxidoreductase</keyword>
<evidence type="ECO:0000256" key="4">
    <source>
        <dbReference type="RuleBase" id="RU003719"/>
    </source>
</evidence>
<dbReference type="InterPro" id="IPR058205">
    <property type="entry name" value="D-LDH-like"/>
</dbReference>
<reference evidence="7 8" key="1">
    <citation type="submission" date="2019-04" db="EMBL/GenBank/DDBJ databases">
        <title>Natronospirillum operosus gen. nov., sp. nov., a haloalkaliphilic satellite isolated from decaying biomass of laboratory culture of cyanobacterium Geitlerinema sp. and proposal of Natronospirillaceae fam. nov. and Saccharospirillaceae fam. nov.</title>
        <authorList>
            <person name="Kevbrin V."/>
            <person name="Boltyanskaya Y."/>
            <person name="Koziaeva V."/>
            <person name="Grouzdev D.S."/>
            <person name="Park M."/>
            <person name="Cho J."/>
        </authorList>
    </citation>
    <scope>NUCLEOTIDE SEQUENCE [LARGE SCALE GENOMIC DNA]</scope>
    <source>
        <strain evidence="7 8">G-116</strain>
    </source>
</reference>
<comment type="similarity">
    <text evidence="1 4">Belongs to the D-isomer specific 2-hydroxyacid dehydrogenase family.</text>
</comment>
<keyword evidence="8" id="KW-1185">Reference proteome</keyword>
<dbReference type="PANTHER" id="PTHR43026:SF1">
    <property type="entry name" value="2-HYDROXYACID DEHYDROGENASE HOMOLOG 1-RELATED"/>
    <property type="match status" value="1"/>
</dbReference>
<accession>A0A4Z0WDV6</accession>
<dbReference type="PROSITE" id="PS00671">
    <property type="entry name" value="D_2_HYDROXYACID_DH_3"/>
    <property type="match status" value="1"/>
</dbReference>
<dbReference type="InterPro" id="IPR029753">
    <property type="entry name" value="D-isomer_DH_CS"/>
</dbReference>
<dbReference type="InterPro" id="IPR006139">
    <property type="entry name" value="D-isomer_2_OHA_DH_cat_dom"/>
</dbReference>
<dbReference type="PANTHER" id="PTHR43026">
    <property type="entry name" value="2-HYDROXYACID DEHYDROGENASE HOMOLOG 1-RELATED"/>
    <property type="match status" value="1"/>
</dbReference>